<gene>
    <name evidence="2" type="primary">Contig2861.g3065</name>
    <name evidence="2" type="ORF">STYLEM_9823</name>
</gene>
<dbReference type="PANTHER" id="PTHR23354:SF122">
    <property type="entry name" value="GTPASE-ACTIVATING PROTEIN SKYWALKER"/>
    <property type="match status" value="1"/>
</dbReference>
<proteinExistence type="predicted"/>
<accession>A0A078AEX4</accession>
<feature type="domain" description="TLDc" evidence="1">
    <location>
        <begin position="157"/>
        <end position="335"/>
    </location>
</feature>
<dbReference type="InterPro" id="IPR006571">
    <property type="entry name" value="TLDc_dom"/>
</dbReference>
<keyword evidence="3" id="KW-1185">Reference proteome</keyword>
<dbReference type="SMART" id="SM00584">
    <property type="entry name" value="TLDc"/>
    <property type="match status" value="1"/>
</dbReference>
<name>A0A078AEX4_STYLE</name>
<organism evidence="2 3">
    <name type="scientific">Stylonychia lemnae</name>
    <name type="common">Ciliate</name>
    <dbReference type="NCBI Taxonomy" id="5949"/>
    <lineage>
        <taxon>Eukaryota</taxon>
        <taxon>Sar</taxon>
        <taxon>Alveolata</taxon>
        <taxon>Ciliophora</taxon>
        <taxon>Intramacronucleata</taxon>
        <taxon>Spirotrichea</taxon>
        <taxon>Stichotrichia</taxon>
        <taxon>Sporadotrichida</taxon>
        <taxon>Oxytrichidae</taxon>
        <taxon>Stylonychinae</taxon>
        <taxon>Stylonychia</taxon>
    </lineage>
</organism>
<dbReference type="Pfam" id="PF07534">
    <property type="entry name" value="TLD"/>
    <property type="match status" value="1"/>
</dbReference>
<dbReference type="PANTHER" id="PTHR23354">
    <property type="entry name" value="NUCLEOLAR PROTEIN 7/ESTROGEN RECEPTOR COACTIVATOR-RELATED"/>
    <property type="match status" value="1"/>
</dbReference>
<dbReference type="AlphaFoldDB" id="A0A078AEX4"/>
<evidence type="ECO:0000313" key="3">
    <source>
        <dbReference type="Proteomes" id="UP000039865"/>
    </source>
</evidence>
<dbReference type="PROSITE" id="PS51886">
    <property type="entry name" value="TLDC"/>
    <property type="match status" value="1"/>
</dbReference>
<dbReference type="OrthoDB" id="2369013at2759"/>
<reference evidence="2 3" key="1">
    <citation type="submission" date="2014-06" db="EMBL/GenBank/DDBJ databases">
        <authorList>
            <person name="Swart Estienne"/>
        </authorList>
    </citation>
    <scope>NUCLEOTIDE SEQUENCE [LARGE SCALE GENOMIC DNA]</scope>
    <source>
        <strain evidence="2 3">130c</strain>
    </source>
</reference>
<evidence type="ECO:0000313" key="2">
    <source>
        <dbReference type="EMBL" id="CDW80819.1"/>
    </source>
</evidence>
<evidence type="ECO:0000259" key="1">
    <source>
        <dbReference type="PROSITE" id="PS51886"/>
    </source>
</evidence>
<sequence>MMKQLQDDINTCFCCNRFYNIQERKPFYLSCGDIICLQCYRDQKDQLQNQQVQCPINKAHLCPIDQPVVEMAFMMRHLQQQDFYLIKCDNHPIENAQIYCRQNSFKLSNQAQNEEQKQAPAQNNNGNQIKEQVDLQVTKTLQKLVQADRPKHLEFRRLVDIQLESLKNNNINDKAKLLPLTGQSKLLFKATNDGFQASNFHQKCDNQGANISFILSEHGHVFGGYTSISWTSPLQLQLDIDNYAFVFGLSKNTLHKYYRSTDRAVWQHKDYLMQFGYSGDIAIYNDSNNNSSCYCNVGNTYKLQKSLKREEQQAQDYLGGSEQFKVLEIEVYQILDQNCMWLK</sequence>
<dbReference type="Proteomes" id="UP000039865">
    <property type="component" value="Unassembled WGS sequence"/>
</dbReference>
<protein>
    <recommendedName>
        <fullName evidence="1">TLDc domain-containing protein</fullName>
    </recommendedName>
</protein>
<dbReference type="EMBL" id="CCKQ01009342">
    <property type="protein sequence ID" value="CDW80819.1"/>
    <property type="molecule type" value="Genomic_DNA"/>
</dbReference>
<dbReference type="InParanoid" id="A0A078AEX4"/>